<dbReference type="Proteomes" id="UP000249432">
    <property type="component" value="Unassembled WGS sequence"/>
</dbReference>
<organism evidence="2 3">
    <name type="scientific">Corynebacterium kroppenstedtii</name>
    <dbReference type="NCBI Taxonomy" id="161879"/>
    <lineage>
        <taxon>Bacteria</taxon>
        <taxon>Bacillati</taxon>
        <taxon>Actinomycetota</taxon>
        <taxon>Actinomycetes</taxon>
        <taxon>Mycobacteriales</taxon>
        <taxon>Corynebacteriaceae</taxon>
        <taxon>Corynebacterium</taxon>
    </lineage>
</organism>
<gene>
    <name evidence="2" type="ORF">DI525_07555</name>
</gene>
<proteinExistence type="predicted"/>
<name>A0A2W5SNS5_9CORY</name>
<keyword evidence="1" id="KW-0472">Membrane</keyword>
<reference evidence="2 3" key="1">
    <citation type="submission" date="2017-08" db="EMBL/GenBank/DDBJ databases">
        <title>Infants hospitalized years apart are colonized by the same room-sourced microbial strains.</title>
        <authorList>
            <person name="Brooks B."/>
            <person name="Olm M.R."/>
            <person name="Firek B.A."/>
            <person name="Baker R."/>
            <person name="Thomas B.C."/>
            <person name="Morowitz M.J."/>
            <person name="Banfield J.F."/>
        </authorList>
    </citation>
    <scope>NUCLEOTIDE SEQUENCE [LARGE SCALE GENOMIC DNA]</scope>
    <source>
        <strain evidence="2">S2_003_000_R1_3</strain>
    </source>
</reference>
<feature type="transmembrane region" description="Helical" evidence="1">
    <location>
        <begin position="20"/>
        <end position="39"/>
    </location>
</feature>
<keyword evidence="1" id="KW-0812">Transmembrane</keyword>
<evidence type="ECO:0000256" key="1">
    <source>
        <dbReference type="SAM" id="Phobius"/>
    </source>
</evidence>
<evidence type="ECO:0000313" key="2">
    <source>
        <dbReference type="EMBL" id="PZR04250.1"/>
    </source>
</evidence>
<dbReference type="EMBL" id="QFRA01000019">
    <property type="protein sequence ID" value="PZR04250.1"/>
    <property type="molecule type" value="Genomic_DNA"/>
</dbReference>
<sequence length="193" mass="21625">MRPSHRSHIRRHHPVRRAIAVIAAIVVVAWCVFASRFLWFPHVDKQPAHVDAIVQLGGPHGGVDTYETTRNLAHNYTTNLVISDPYTEKPDLGARICAPEPGVAVYCIHPDPSTTRGEAQAIEQLAEEHGWSHIMVYATGKYHVARARMIIGRCYNGDLNVGYHKTPLSWKDTIWEWAYQTGGVAKVLVQRGC</sequence>
<evidence type="ECO:0000313" key="3">
    <source>
        <dbReference type="Proteomes" id="UP000249432"/>
    </source>
</evidence>
<dbReference type="RefSeq" id="WP_303735125.1">
    <property type="nucleotide sequence ID" value="NZ_CAKZHK010000003.1"/>
</dbReference>
<protein>
    <recommendedName>
        <fullName evidence="4">DUF218 domain-containing protein</fullName>
    </recommendedName>
</protein>
<dbReference type="AlphaFoldDB" id="A0A2W5SNS5"/>
<keyword evidence="1" id="KW-1133">Transmembrane helix</keyword>
<comment type="caution">
    <text evidence="2">The sequence shown here is derived from an EMBL/GenBank/DDBJ whole genome shotgun (WGS) entry which is preliminary data.</text>
</comment>
<evidence type="ECO:0008006" key="4">
    <source>
        <dbReference type="Google" id="ProtNLM"/>
    </source>
</evidence>
<accession>A0A2W5SNS5</accession>